<comment type="subcellular location">
    <subcellularLocation>
        <location evidence="5">Cytoplasm</location>
    </subcellularLocation>
</comment>
<dbReference type="AlphaFoldDB" id="A0A4R6UAZ3"/>
<feature type="active site" description="Proton donor" evidence="5">
    <location>
        <position position="186"/>
    </location>
</feature>
<dbReference type="GO" id="GO:0005737">
    <property type="term" value="C:cytoplasm"/>
    <property type="evidence" value="ECO:0007669"/>
    <property type="project" value="UniProtKB-SubCell"/>
</dbReference>
<keyword evidence="1 5" id="KW-0963">Cytoplasm</keyword>
<dbReference type="Proteomes" id="UP000295375">
    <property type="component" value="Unassembled WGS sequence"/>
</dbReference>
<evidence type="ECO:0000256" key="4">
    <source>
        <dbReference type="ARBA" id="ARBA00023002"/>
    </source>
</evidence>
<evidence type="ECO:0000256" key="1">
    <source>
        <dbReference type="ARBA" id="ARBA00022490"/>
    </source>
</evidence>
<comment type="catalytic activity">
    <reaction evidence="5">
        <text>7-aminomethyl-7-carbaguanine + 2 NADP(+) = 7-cyano-7-carbaguanine + 2 NADPH + 3 H(+)</text>
        <dbReference type="Rhea" id="RHEA:13409"/>
        <dbReference type="ChEBI" id="CHEBI:15378"/>
        <dbReference type="ChEBI" id="CHEBI:45075"/>
        <dbReference type="ChEBI" id="CHEBI:57783"/>
        <dbReference type="ChEBI" id="CHEBI:58349"/>
        <dbReference type="ChEBI" id="CHEBI:58703"/>
        <dbReference type="EC" id="1.7.1.13"/>
    </reaction>
</comment>
<evidence type="ECO:0000256" key="5">
    <source>
        <dbReference type="HAMAP-Rule" id="MF_00817"/>
    </source>
</evidence>
<dbReference type="EC" id="1.7.1.13" evidence="5"/>
<comment type="pathway">
    <text evidence="5">tRNA modification; tRNA-queuosine biosynthesis.</text>
</comment>
<name>A0A4R6UAZ3_9GAMM</name>
<dbReference type="SUPFAM" id="SSF55620">
    <property type="entry name" value="Tetrahydrobiopterin biosynthesis enzymes-like"/>
    <property type="match status" value="1"/>
</dbReference>
<dbReference type="InterPro" id="IPR029139">
    <property type="entry name" value="QueF_N"/>
</dbReference>
<dbReference type="GO" id="GO:0033739">
    <property type="term" value="F:preQ1 synthase activity"/>
    <property type="evidence" value="ECO:0007669"/>
    <property type="project" value="UniProtKB-UniRule"/>
</dbReference>
<evidence type="ECO:0000313" key="7">
    <source>
        <dbReference type="EMBL" id="TDQ43046.1"/>
    </source>
</evidence>
<dbReference type="Pfam" id="PF14819">
    <property type="entry name" value="QueF_N"/>
    <property type="match status" value="1"/>
</dbReference>
<dbReference type="InterPro" id="IPR050084">
    <property type="entry name" value="NADPH_dep_7-cyano-7-deazaG_red"/>
</dbReference>
<dbReference type="InterPro" id="IPR029500">
    <property type="entry name" value="QueF"/>
</dbReference>
<feature type="binding site" evidence="5">
    <location>
        <begin position="218"/>
        <end position="219"/>
    </location>
    <ligand>
        <name>substrate</name>
    </ligand>
</feature>
<dbReference type="UniPathway" id="UPA00392"/>
<organism evidence="7 8">
    <name type="scientific">Permianibacter aggregans</name>
    <dbReference type="NCBI Taxonomy" id="1510150"/>
    <lineage>
        <taxon>Bacteria</taxon>
        <taxon>Pseudomonadati</taxon>
        <taxon>Pseudomonadota</taxon>
        <taxon>Gammaproteobacteria</taxon>
        <taxon>Pseudomonadales</taxon>
        <taxon>Pseudomonadaceae</taxon>
        <taxon>Permianibacter</taxon>
    </lineage>
</organism>
<dbReference type="InterPro" id="IPR043133">
    <property type="entry name" value="GTP-CH-I_C/QueF"/>
</dbReference>
<feature type="binding site" evidence="5">
    <location>
        <begin position="247"/>
        <end position="248"/>
    </location>
    <ligand>
        <name>NADPH</name>
        <dbReference type="ChEBI" id="CHEBI:57783"/>
    </ligand>
</feature>
<comment type="function">
    <text evidence="5">Catalyzes the NADPH-dependent reduction of 7-cyano-7-deazaguanine (preQ0) to 7-aminomethyl-7-deazaguanine (preQ1).</text>
</comment>
<dbReference type="PIRSF" id="PIRSF004750">
    <property type="entry name" value="Nitrile_oxidored_YqcD_prd"/>
    <property type="match status" value="1"/>
</dbReference>
<dbReference type="OrthoDB" id="9789995at2"/>
<dbReference type="RefSeq" id="WP_133593790.1">
    <property type="nucleotide sequence ID" value="NZ_CP037953.1"/>
</dbReference>
<evidence type="ECO:0000259" key="6">
    <source>
        <dbReference type="Pfam" id="PF14819"/>
    </source>
</evidence>
<evidence type="ECO:0000256" key="2">
    <source>
        <dbReference type="ARBA" id="ARBA00022785"/>
    </source>
</evidence>
<dbReference type="GO" id="GO:0008616">
    <property type="term" value="P:tRNA queuosine(34) biosynthetic process"/>
    <property type="evidence" value="ECO:0007669"/>
    <property type="project" value="UniProtKB-UniRule"/>
</dbReference>
<dbReference type="Gene3D" id="3.30.1130.10">
    <property type="match status" value="2"/>
</dbReference>
<comment type="similarity">
    <text evidence="5">Belongs to the GTP cyclohydrolase I family. QueF type 2 subfamily.</text>
</comment>
<dbReference type="NCBIfam" id="TIGR03138">
    <property type="entry name" value="QueF"/>
    <property type="match status" value="1"/>
</dbReference>
<evidence type="ECO:0000313" key="8">
    <source>
        <dbReference type="Proteomes" id="UP000295375"/>
    </source>
</evidence>
<gene>
    <name evidence="5" type="primary">queF</name>
    <name evidence="7" type="ORF">EV696_1338</name>
</gene>
<proteinExistence type="inferred from homology"/>
<comment type="subunit">
    <text evidence="5">Homodimer.</text>
</comment>
<feature type="active site" description="Thioimide intermediate" evidence="5">
    <location>
        <position position="179"/>
    </location>
</feature>
<comment type="caution">
    <text evidence="7">The sequence shown here is derived from an EMBL/GenBank/DDBJ whole genome shotgun (WGS) entry which is preliminary data.</text>
</comment>
<feature type="binding site" evidence="5">
    <location>
        <begin position="80"/>
        <end position="81"/>
    </location>
    <ligand>
        <name>NADPH</name>
        <dbReference type="ChEBI" id="CHEBI:57783"/>
    </ligand>
</feature>
<dbReference type="Pfam" id="PF14489">
    <property type="entry name" value="QueF"/>
    <property type="match status" value="1"/>
</dbReference>
<feature type="binding site" evidence="5">
    <location>
        <begin position="78"/>
        <end position="80"/>
    </location>
    <ligand>
        <name>substrate</name>
    </ligand>
</feature>
<keyword evidence="2 5" id="KW-0671">Queuosine biosynthesis</keyword>
<protein>
    <recommendedName>
        <fullName evidence="5">NADPH-dependent 7-cyano-7-deazaguanine reductase</fullName>
        <ecNumber evidence="5">1.7.1.13</ecNumber>
    </recommendedName>
    <alternativeName>
        <fullName evidence="5">7-cyano-7-carbaguanine reductase</fullName>
    </alternativeName>
    <alternativeName>
        <fullName evidence="5">NADPH-dependent nitrile oxidoreductase</fullName>
    </alternativeName>
    <alternativeName>
        <fullName evidence="5">PreQ(0) reductase</fullName>
    </alternativeName>
</protein>
<keyword evidence="3 5" id="KW-0521">NADP</keyword>
<reference evidence="7 8" key="1">
    <citation type="submission" date="2019-03" db="EMBL/GenBank/DDBJ databases">
        <title>Genomic Encyclopedia of Type Strains, Phase IV (KMG-IV): sequencing the most valuable type-strain genomes for metagenomic binning, comparative biology and taxonomic classification.</title>
        <authorList>
            <person name="Goeker M."/>
        </authorList>
    </citation>
    <scope>NUCLEOTIDE SEQUENCE [LARGE SCALE GENOMIC DNA]</scope>
    <source>
        <strain evidence="7 8">DSM 103792</strain>
    </source>
</reference>
<sequence>MAQTELLLGKPVLYKDQYDPSLLFPVPRSQNREQLPPNIAFHGVDIWNGYELSWLNEKGKPEVALGEFAVPYDSPNLIESKSFKLYLNSFNGSRFSSMDDVAKKMRTDLSAAAGKSVEVTLKSAGENVMRPQWPGDGVCIDELDVACQDYEVNADLLRCVDNPETARETLYSQLLKSNCPVTGQPDWATVVVRYRGPKIDEGALLQYIVSFRNHAEFHEHCVERMFCDIMQRCHPQQLSVFAKYTRRGGLDINPFRSNYEDWVDNRRAARQ</sequence>
<feature type="domain" description="NADPH-dependent 7-cyano-7-deazaguanine reductase N-terminal" evidence="6">
    <location>
        <begin position="14"/>
        <end position="121"/>
    </location>
</feature>
<accession>A0A4R6UAZ3</accession>
<dbReference type="InterPro" id="IPR016428">
    <property type="entry name" value="QueF_type2"/>
</dbReference>
<dbReference type="PANTHER" id="PTHR34354:SF1">
    <property type="entry name" value="NADPH-DEPENDENT 7-CYANO-7-DEAZAGUANINE REDUCTASE"/>
    <property type="match status" value="1"/>
</dbReference>
<dbReference type="HAMAP" id="MF_00817">
    <property type="entry name" value="QueF_type2"/>
    <property type="match status" value="1"/>
</dbReference>
<dbReference type="PANTHER" id="PTHR34354">
    <property type="entry name" value="NADPH-DEPENDENT 7-CYANO-7-DEAZAGUANINE REDUCTASE"/>
    <property type="match status" value="1"/>
</dbReference>
<keyword evidence="4 5" id="KW-0560">Oxidoreductase</keyword>
<keyword evidence="8" id="KW-1185">Reference proteome</keyword>
<dbReference type="EMBL" id="SNYM01000033">
    <property type="protein sequence ID" value="TDQ43046.1"/>
    <property type="molecule type" value="Genomic_DNA"/>
</dbReference>
<evidence type="ECO:0000256" key="3">
    <source>
        <dbReference type="ARBA" id="ARBA00022857"/>
    </source>
</evidence>